<dbReference type="InterPro" id="IPR053145">
    <property type="entry name" value="AB_hydrolase_Est10"/>
</dbReference>
<dbReference type="Gene3D" id="3.40.50.1820">
    <property type="entry name" value="alpha/beta hydrolase"/>
    <property type="match status" value="1"/>
</dbReference>
<evidence type="ECO:0000313" key="5">
    <source>
        <dbReference type="Proteomes" id="UP000779900"/>
    </source>
</evidence>
<evidence type="ECO:0000259" key="3">
    <source>
        <dbReference type="Pfam" id="PF12146"/>
    </source>
</evidence>
<dbReference type="SUPFAM" id="SSF53474">
    <property type="entry name" value="alpha/beta-Hydrolases"/>
    <property type="match status" value="1"/>
</dbReference>
<evidence type="ECO:0000256" key="1">
    <source>
        <dbReference type="ARBA" id="ARBA00022801"/>
    </source>
</evidence>
<dbReference type="PANTHER" id="PTHR43265:SF1">
    <property type="entry name" value="ESTERASE ESTD"/>
    <property type="match status" value="1"/>
</dbReference>
<dbReference type="PANTHER" id="PTHR43265">
    <property type="entry name" value="ESTERASE ESTD"/>
    <property type="match status" value="1"/>
</dbReference>
<dbReference type="GO" id="GO:0006508">
    <property type="term" value="P:proteolysis"/>
    <property type="evidence" value="ECO:0007669"/>
    <property type="project" value="InterPro"/>
</dbReference>
<proteinExistence type="predicted"/>
<keyword evidence="1 4" id="KW-0378">Hydrolase</keyword>
<evidence type="ECO:0000313" key="4">
    <source>
        <dbReference type="EMBL" id="MBM3332521.1"/>
    </source>
</evidence>
<feature type="domain" description="Serine aminopeptidase S33" evidence="3">
    <location>
        <begin position="198"/>
        <end position="296"/>
    </location>
</feature>
<dbReference type="InterPro" id="IPR022742">
    <property type="entry name" value="Hydrolase_4"/>
</dbReference>
<keyword evidence="2" id="KW-0732">Signal</keyword>
<dbReference type="Proteomes" id="UP000779900">
    <property type="component" value="Unassembled WGS sequence"/>
</dbReference>
<feature type="chain" id="PRO_5036908518" evidence="2">
    <location>
        <begin position="28"/>
        <end position="480"/>
    </location>
</feature>
<dbReference type="PROSITE" id="PS51257">
    <property type="entry name" value="PROKAR_LIPOPROTEIN"/>
    <property type="match status" value="1"/>
</dbReference>
<dbReference type="InterPro" id="IPR002471">
    <property type="entry name" value="Pept_S9_AS"/>
</dbReference>
<name>A0A937XI90_UNCW3</name>
<dbReference type="GO" id="GO:0004252">
    <property type="term" value="F:serine-type endopeptidase activity"/>
    <property type="evidence" value="ECO:0007669"/>
    <property type="project" value="InterPro"/>
</dbReference>
<protein>
    <submittedName>
        <fullName evidence="4">Alpha/beta hydrolase</fullName>
    </submittedName>
</protein>
<dbReference type="InterPro" id="IPR029058">
    <property type="entry name" value="AB_hydrolase_fold"/>
</dbReference>
<reference evidence="4" key="1">
    <citation type="submission" date="2019-03" db="EMBL/GenBank/DDBJ databases">
        <title>Lake Tanganyika Metagenome-Assembled Genomes (MAGs).</title>
        <authorList>
            <person name="Tran P."/>
        </authorList>
    </citation>
    <scope>NUCLEOTIDE SEQUENCE</scope>
    <source>
        <strain evidence="4">K_DeepCast_150m_m2_040</strain>
    </source>
</reference>
<dbReference type="GO" id="GO:0052689">
    <property type="term" value="F:carboxylic ester hydrolase activity"/>
    <property type="evidence" value="ECO:0007669"/>
    <property type="project" value="TreeGrafter"/>
</dbReference>
<accession>A0A937XI90</accession>
<sequence length="480" mass="50757">MLKRFAGLVLPVALLLLFASGCKPTAAKGVAGLWQGTLKVQGTELRIVFHVNQAADGKLSATLDSPDQGATGIAVDECSFGNGKLTLAVKSIAGGFEGMLKNDSTIEGKWNQGGMSLPLVLKRIEKVAAALRPQEPKRPYPYKDEEVTLENQTAGITLAGTLTLPETGGPFAAAVLITGSGPQSRDEEVFGHKPFLVLSDYLTRQGIAVLRCDDRGVGKSGGDSKAATTADFATDALAAFEYLRTRKEIDPKRIGLIGHSEGGVIAPMVANLAPDVAYVVLMAGTGIPGDSVLMLQSRLVAKAEGASESTLAKSAVAQRALLDLAKSNLDSAGRAARLKPLLKEAISQLSPADSHAINSSDTSNQAVEQQIKAVLTPWFHYFLNYDPRPALTKLRQPVLAIVGEKDVQVAPKENLAAIDAALKAGGNKDYLTKELPGLNHLFQTATTGGVSEYAKIEETISPTALKVMGDWILARVRTQK</sequence>
<dbReference type="PROSITE" id="PS00708">
    <property type="entry name" value="PRO_ENDOPEP_SER"/>
    <property type="match status" value="1"/>
</dbReference>
<gene>
    <name evidence="4" type="ORF">FJY68_11855</name>
</gene>
<comment type="caution">
    <text evidence="4">The sequence shown here is derived from an EMBL/GenBank/DDBJ whole genome shotgun (WGS) entry which is preliminary data.</text>
</comment>
<dbReference type="EMBL" id="VGIR01000096">
    <property type="protein sequence ID" value="MBM3332521.1"/>
    <property type="molecule type" value="Genomic_DNA"/>
</dbReference>
<organism evidence="4 5">
    <name type="scientific">candidate division WOR-3 bacterium</name>
    <dbReference type="NCBI Taxonomy" id="2052148"/>
    <lineage>
        <taxon>Bacteria</taxon>
        <taxon>Bacteria division WOR-3</taxon>
    </lineage>
</organism>
<dbReference type="AlphaFoldDB" id="A0A937XI90"/>
<dbReference type="Pfam" id="PF12146">
    <property type="entry name" value="Hydrolase_4"/>
    <property type="match status" value="1"/>
</dbReference>
<feature type="signal peptide" evidence="2">
    <location>
        <begin position="1"/>
        <end position="27"/>
    </location>
</feature>
<evidence type="ECO:0000256" key="2">
    <source>
        <dbReference type="SAM" id="SignalP"/>
    </source>
</evidence>